<proteinExistence type="inferred from homology"/>
<gene>
    <name evidence="13" type="ORF">FHS55_000516</name>
</gene>
<dbReference type="PROSITE" id="PS51257">
    <property type="entry name" value="PROKAR_LIPOPROTEIN"/>
    <property type="match status" value="1"/>
</dbReference>
<dbReference type="PANTHER" id="PTHR30469:SF12">
    <property type="entry name" value="MULTIDRUG RESISTANCE PROTEIN MDTA"/>
    <property type="match status" value="1"/>
</dbReference>
<dbReference type="InterPro" id="IPR058625">
    <property type="entry name" value="MdtA-like_BSH"/>
</dbReference>
<dbReference type="InterPro" id="IPR058624">
    <property type="entry name" value="MdtA-like_HH"/>
</dbReference>
<evidence type="ECO:0000256" key="3">
    <source>
        <dbReference type="ARBA" id="ARBA00022448"/>
    </source>
</evidence>
<evidence type="ECO:0000256" key="2">
    <source>
        <dbReference type="ARBA" id="ARBA00009477"/>
    </source>
</evidence>
<dbReference type="SUPFAM" id="SSF111369">
    <property type="entry name" value="HlyD-like secretion proteins"/>
    <property type="match status" value="1"/>
</dbReference>
<keyword evidence="3" id="KW-0813">Transport</keyword>
<dbReference type="RefSeq" id="WP_210286817.1">
    <property type="nucleotide sequence ID" value="NZ_JACICD010000001.1"/>
</dbReference>
<dbReference type="Pfam" id="PF25967">
    <property type="entry name" value="RND-MFP_C"/>
    <property type="match status" value="1"/>
</dbReference>
<organism evidence="13 14">
    <name type="scientific">Ancylobacter tetraedralis</name>
    <dbReference type="NCBI Taxonomy" id="217068"/>
    <lineage>
        <taxon>Bacteria</taxon>
        <taxon>Pseudomonadati</taxon>
        <taxon>Pseudomonadota</taxon>
        <taxon>Alphaproteobacteria</taxon>
        <taxon>Hyphomicrobiales</taxon>
        <taxon>Xanthobacteraceae</taxon>
        <taxon>Ancylobacter</taxon>
    </lineage>
</organism>
<evidence type="ECO:0000256" key="4">
    <source>
        <dbReference type="ARBA" id="ARBA00022475"/>
    </source>
</evidence>
<feature type="region of interest" description="Disordered" evidence="7">
    <location>
        <begin position="383"/>
        <end position="404"/>
    </location>
</feature>
<dbReference type="NCBIfam" id="TIGR01730">
    <property type="entry name" value="RND_mfp"/>
    <property type="match status" value="1"/>
</dbReference>
<keyword evidence="8" id="KW-1133">Transmembrane helix</keyword>
<sequence>METAQRASRRGRLAVPLIMGAVLACAGGAYLWRENRANAAQPAATAAPRSQTVRVSVAPVERRDVPVVLNGLGTVQASQTINIHARVDGTLQSVNFIEGQNVKAGDVLATLDPRLARASLDQARAAKAKDEAQLHGAEADLSRYTQLVQKDYASRQSVDQQQATVDQLKASIAADDAAIETAQANLDYTNVTAPVDGRMGLRQVDPGNIVHTSDTTPIAVLTALRPVSVIFSLPEKDLDAVKDAQARGAVTVTATRDDGGVLGTGKLTVIDNLVDAGTATLRLKAVFANDDERLWPGGFVHVLVSVDTVKDALTVPVAAVQRGPDGLFAWVVGESGAAAVKPIETGQVASGVAVVTKGLDAGDRVVTEGQYRLRPNVKVAISGDSQKEAGREHLAEDGTVKTGP</sequence>
<dbReference type="InterPro" id="IPR058627">
    <property type="entry name" value="MdtA-like_C"/>
</dbReference>
<dbReference type="Pfam" id="PF25876">
    <property type="entry name" value="HH_MFP_RND"/>
    <property type="match status" value="1"/>
</dbReference>
<comment type="similarity">
    <text evidence="2">Belongs to the membrane fusion protein (MFP) (TC 8.A.1) family.</text>
</comment>
<dbReference type="Gene3D" id="2.40.50.100">
    <property type="match status" value="1"/>
</dbReference>
<evidence type="ECO:0000259" key="11">
    <source>
        <dbReference type="Pfam" id="PF25944"/>
    </source>
</evidence>
<name>A0A839Z5V8_9HYPH</name>
<dbReference type="Gene3D" id="1.10.287.470">
    <property type="entry name" value="Helix hairpin bin"/>
    <property type="match status" value="1"/>
</dbReference>
<evidence type="ECO:0000256" key="6">
    <source>
        <dbReference type="ARBA" id="ARBA00023136"/>
    </source>
</evidence>
<keyword evidence="14" id="KW-1185">Reference proteome</keyword>
<dbReference type="PANTHER" id="PTHR30469">
    <property type="entry name" value="MULTIDRUG RESISTANCE PROTEIN MDTA"/>
    <property type="match status" value="1"/>
</dbReference>
<feature type="domain" description="Multidrug resistance protein MdtA-like barrel-sandwich hybrid" evidence="10">
    <location>
        <begin position="80"/>
        <end position="221"/>
    </location>
</feature>
<dbReference type="GO" id="GO:1990281">
    <property type="term" value="C:efflux pump complex"/>
    <property type="evidence" value="ECO:0007669"/>
    <property type="project" value="TreeGrafter"/>
</dbReference>
<feature type="domain" description="Multidrug resistance protein MdtA-like beta-barrel" evidence="11">
    <location>
        <begin position="226"/>
        <end position="308"/>
    </location>
</feature>
<dbReference type="Proteomes" id="UP000533469">
    <property type="component" value="Unassembled WGS sequence"/>
</dbReference>
<feature type="transmembrane region" description="Helical" evidence="8">
    <location>
        <begin position="12"/>
        <end position="32"/>
    </location>
</feature>
<reference evidence="13 14" key="1">
    <citation type="submission" date="2020-08" db="EMBL/GenBank/DDBJ databases">
        <title>Genomic Encyclopedia of Type Strains, Phase IV (KMG-IV): sequencing the most valuable type-strain genomes for metagenomic binning, comparative biology and taxonomic classification.</title>
        <authorList>
            <person name="Goeker M."/>
        </authorList>
    </citation>
    <scope>NUCLEOTIDE SEQUENCE [LARGE SCALE GENOMIC DNA]</scope>
    <source>
        <strain evidence="13 14">DSM 5895</strain>
    </source>
</reference>
<evidence type="ECO:0000256" key="7">
    <source>
        <dbReference type="SAM" id="MobiDB-lite"/>
    </source>
</evidence>
<dbReference type="EMBL" id="JACICD010000001">
    <property type="protein sequence ID" value="MBB3769930.1"/>
    <property type="molecule type" value="Genomic_DNA"/>
</dbReference>
<dbReference type="InterPro" id="IPR058626">
    <property type="entry name" value="MdtA-like_b-barrel"/>
</dbReference>
<feature type="domain" description="Multidrug resistance protein MdtA-like alpha-helical hairpin" evidence="9">
    <location>
        <begin position="120"/>
        <end position="189"/>
    </location>
</feature>
<dbReference type="Pfam" id="PF25944">
    <property type="entry name" value="Beta-barrel_RND"/>
    <property type="match status" value="1"/>
</dbReference>
<dbReference type="GO" id="GO:0015562">
    <property type="term" value="F:efflux transmembrane transporter activity"/>
    <property type="evidence" value="ECO:0007669"/>
    <property type="project" value="TreeGrafter"/>
</dbReference>
<evidence type="ECO:0000259" key="9">
    <source>
        <dbReference type="Pfam" id="PF25876"/>
    </source>
</evidence>
<evidence type="ECO:0000259" key="12">
    <source>
        <dbReference type="Pfam" id="PF25967"/>
    </source>
</evidence>
<feature type="compositionally biased region" description="Basic and acidic residues" evidence="7">
    <location>
        <begin position="385"/>
        <end position="404"/>
    </location>
</feature>
<protein>
    <submittedName>
        <fullName evidence="13">Multidrug efflux system membrane fusion protein</fullName>
    </submittedName>
</protein>
<dbReference type="Gene3D" id="2.40.30.170">
    <property type="match status" value="1"/>
</dbReference>
<evidence type="ECO:0000313" key="14">
    <source>
        <dbReference type="Proteomes" id="UP000533469"/>
    </source>
</evidence>
<evidence type="ECO:0000256" key="8">
    <source>
        <dbReference type="SAM" id="Phobius"/>
    </source>
</evidence>
<evidence type="ECO:0000256" key="5">
    <source>
        <dbReference type="ARBA" id="ARBA00022519"/>
    </source>
</evidence>
<evidence type="ECO:0000313" key="13">
    <source>
        <dbReference type="EMBL" id="MBB3769930.1"/>
    </source>
</evidence>
<accession>A0A839Z5V8</accession>
<evidence type="ECO:0000259" key="10">
    <source>
        <dbReference type="Pfam" id="PF25917"/>
    </source>
</evidence>
<comment type="caution">
    <text evidence="13">The sequence shown here is derived from an EMBL/GenBank/DDBJ whole genome shotgun (WGS) entry which is preliminary data.</text>
</comment>
<dbReference type="Pfam" id="PF25917">
    <property type="entry name" value="BSH_RND"/>
    <property type="match status" value="1"/>
</dbReference>
<evidence type="ECO:0000256" key="1">
    <source>
        <dbReference type="ARBA" id="ARBA00004236"/>
    </source>
</evidence>
<dbReference type="Gene3D" id="2.40.420.20">
    <property type="match status" value="1"/>
</dbReference>
<feature type="domain" description="Multidrug resistance protein MdtA-like C-terminal permuted SH3" evidence="12">
    <location>
        <begin position="311"/>
        <end position="369"/>
    </location>
</feature>
<dbReference type="AlphaFoldDB" id="A0A839Z5V8"/>
<comment type="subcellular location">
    <subcellularLocation>
        <location evidence="1">Cell membrane</location>
    </subcellularLocation>
</comment>
<keyword evidence="5" id="KW-0997">Cell inner membrane</keyword>
<dbReference type="InterPro" id="IPR006143">
    <property type="entry name" value="RND_pump_MFP"/>
</dbReference>
<keyword evidence="4" id="KW-1003">Cell membrane</keyword>
<keyword evidence="6 8" id="KW-0472">Membrane</keyword>
<keyword evidence="8" id="KW-0812">Transmembrane</keyword>